<evidence type="ECO:0000256" key="1">
    <source>
        <dbReference type="SAM" id="MobiDB-lite"/>
    </source>
</evidence>
<feature type="region of interest" description="Disordered" evidence="1">
    <location>
        <begin position="30"/>
        <end position="145"/>
    </location>
</feature>
<dbReference type="Pfam" id="PF11306">
    <property type="entry name" value="DUF3108"/>
    <property type="match status" value="1"/>
</dbReference>
<organism evidence="3 4">
    <name type="scientific">Cupriavidus plantarum</name>
    <dbReference type="NCBI Taxonomy" id="942865"/>
    <lineage>
        <taxon>Bacteria</taxon>
        <taxon>Pseudomonadati</taxon>
        <taxon>Pseudomonadota</taxon>
        <taxon>Betaproteobacteria</taxon>
        <taxon>Burkholderiales</taxon>
        <taxon>Burkholderiaceae</taxon>
        <taxon>Cupriavidus</taxon>
    </lineage>
</organism>
<sequence length="362" mass="37773">MLGLHALVLLGLVRMPLPALPDMPDAPTLQAILLPPPPPPSIAQPQPHPVPRPRAAAPSPSPSPPAAFKPSTKPSTKAAPDPAPTPASPAAPAPPLATAAGGQTTAATGGGADGNATGEAGAAGAGAAGGAAAASGPSAAPPAPAYAAPASATLQYSSFVNGVQNPDGLIRWEQDGGHYRLAVETRVLWFRFAFQSTGALSARGLAPERYEENWRGRVRATRIDRAAGVVAFESRGNEVPLPPDIQDRFSVFLQIVGWVRGDPSRYATPGVTETFHLADTSDVEAIQVQYVGEDDVDIGNGQFLARAKHFVRLPRRAGDKRRVEIWLAPSIGWMPARLRQTEPDGTQIDLVYRGGSHEATAR</sequence>
<feature type="compositionally biased region" description="Pro residues" evidence="1">
    <location>
        <begin position="34"/>
        <end position="52"/>
    </location>
</feature>
<comment type="caution">
    <text evidence="3">The sequence shown here is derived from an EMBL/GenBank/DDBJ whole genome shotgun (WGS) entry which is preliminary data.</text>
</comment>
<feature type="chain" id="PRO_5016366726" evidence="2">
    <location>
        <begin position="22"/>
        <end position="362"/>
    </location>
</feature>
<accession>A0A316F317</accession>
<evidence type="ECO:0000313" key="3">
    <source>
        <dbReference type="EMBL" id="PWK38836.1"/>
    </source>
</evidence>
<gene>
    <name evidence="3" type="ORF">C7419_1012738</name>
</gene>
<dbReference type="InterPro" id="IPR021457">
    <property type="entry name" value="DUF3108"/>
</dbReference>
<protein>
    <submittedName>
        <fullName evidence="3">Uncharacterized protein DUF3108</fullName>
    </submittedName>
</protein>
<proteinExistence type="predicted"/>
<feature type="compositionally biased region" description="Low complexity" evidence="1">
    <location>
        <begin position="96"/>
        <end position="107"/>
    </location>
</feature>
<dbReference type="EMBL" id="QGGT01000001">
    <property type="protein sequence ID" value="PWK38836.1"/>
    <property type="molecule type" value="Genomic_DNA"/>
</dbReference>
<keyword evidence="2" id="KW-0732">Signal</keyword>
<name>A0A316F317_9BURK</name>
<keyword evidence="4" id="KW-1185">Reference proteome</keyword>
<feature type="signal peptide" evidence="2">
    <location>
        <begin position="1"/>
        <end position="21"/>
    </location>
</feature>
<feature type="compositionally biased region" description="Low complexity" evidence="1">
    <location>
        <begin position="68"/>
        <end position="80"/>
    </location>
</feature>
<feature type="compositionally biased region" description="Pro residues" evidence="1">
    <location>
        <begin position="81"/>
        <end position="95"/>
    </location>
</feature>
<reference evidence="3 4" key="1">
    <citation type="submission" date="2018-05" db="EMBL/GenBank/DDBJ databases">
        <title>Genomic Encyclopedia of Type Strains, Phase IV (KMG-V): Genome sequencing to study the core and pangenomes of soil and plant-associated prokaryotes.</title>
        <authorList>
            <person name="Whitman W."/>
        </authorList>
    </citation>
    <scope>NUCLEOTIDE SEQUENCE [LARGE SCALE GENOMIC DNA]</scope>
    <source>
        <strain evidence="3 4">SLV-132</strain>
    </source>
</reference>
<evidence type="ECO:0000313" key="4">
    <source>
        <dbReference type="Proteomes" id="UP000245754"/>
    </source>
</evidence>
<dbReference type="Proteomes" id="UP000245754">
    <property type="component" value="Unassembled WGS sequence"/>
</dbReference>
<evidence type="ECO:0000256" key="2">
    <source>
        <dbReference type="SAM" id="SignalP"/>
    </source>
</evidence>
<dbReference type="AlphaFoldDB" id="A0A316F317"/>